<dbReference type="InterPro" id="IPR038740">
    <property type="entry name" value="BioF2-like_GNAT_dom"/>
</dbReference>
<evidence type="ECO:0000256" key="5">
    <source>
        <dbReference type="ARBA" id="ARBA00023315"/>
    </source>
</evidence>
<keyword evidence="5 8" id="KW-0012">Acyltransferase</keyword>
<proteinExistence type="inferred from homology"/>
<name>A0ABZ0I909_9GAMM</name>
<sequence length="386" mass="42300">MDNYDGLDLKSPEKQAASGEDILIRPATIADAMYWDTYVSGHPNASPYHLFSWKTAMERAYNVKTHYLLAERKGQVVGILPAARVPRLIGRGPLCSLPYCDRGEPLADNPAIKASLLNALVTHATGTHEIRSSASDKDTPVTRAAAEAMAAGTKVRLLLDLPNDSDTLLAGFKSKHRSQINKAMKNGLQAETGNSSALLREFYSVFTQNMRDLGSPTHSMNWFTQICSAYGDACRIGVVRLDGRAIGAGIVLRCGEQAAIPWASTLREFNRLAPNMLLYWTFLAEASDTGIKRFDFGRSTVGEGTYRFKCQWGARPVPLRWSTLCLVTDSKAAGGHSAQILKGRVGIGRSGKVMIQLRNSAQAVWRRLPVRLATFAGAKIRRFLSL</sequence>
<dbReference type="GO" id="GO:0016746">
    <property type="term" value="F:acyltransferase activity"/>
    <property type="evidence" value="ECO:0007669"/>
    <property type="project" value="UniProtKB-KW"/>
</dbReference>
<dbReference type="InterPro" id="IPR050644">
    <property type="entry name" value="PG_Glycine_Bridge_Synth"/>
</dbReference>
<reference evidence="8 9" key="1">
    <citation type="submission" date="2023-10" db="EMBL/GenBank/DDBJ databases">
        <title>Two novel species belonging to the OM43/NOR5 clade.</title>
        <authorList>
            <person name="Park M."/>
        </authorList>
    </citation>
    <scope>NUCLEOTIDE SEQUENCE [LARGE SCALE GENOMIC DNA]</scope>
    <source>
        <strain evidence="8 9">IMCC43200</strain>
    </source>
</reference>
<evidence type="ECO:0000256" key="3">
    <source>
        <dbReference type="ARBA" id="ARBA00022960"/>
    </source>
</evidence>
<feature type="domain" description="BioF2-like acetyltransferase" evidence="7">
    <location>
        <begin position="174"/>
        <end position="309"/>
    </location>
</feature>
<accession>A0ABZ0I909</accession>
<dbReference type="RefSeq" id="WP_407349677.1">
    <property type="nucleotide sequence ID" value="NZ_CP136864.1"/>
</dbReference>
<keyword evidence="6" id="KW-0961">Cell wall biogenesis/degradation</keyword>
<dbReference type="Pfam" id="PF13480">
    <property type="entry name" value="Acetyltransf_6"/>
    <property type="match status" value="1"/>
</dbReference>
<dbReference type="SUPFAM" id="SSF55729">
    <property type="entry name" value="Acyl-CoA N-acyltransferases (Nat)"/>
    <property type="match status" value="2"/>
</dbReference>
<dbReference type="EC" id="2.3.1.-" evidence="8"/>
<keyword evidence="3" id="KW-0133">Cell shape</keyword>
<gene>
    <name evidence="8" type="ORF">R0135_07700</name>
</gene>
<keyword evidence="2 8" id="KW-0808">Transferase</keyword>
<dbReference type="EMBL" id="CP136864">
    <property type="protein sequence ID" value="WOJ95044.1"/>
    <property type="molecule type" value="Genomic_DNA"/>
</dbReference>
<evidence type="ECO:0000259" key="7">
    <source>
        <dbReference type="Pfam" id="PF13480"/>
    </source>
</evidence>
<comment type="similarity">
    <text evidence="1">Belongs to the FemABX family.</text>
</comment>
<dbReference type="InterPro" id="IPR003447">
    <property type="entry name" value="FEMABX"/>
</dbReference>
<evidence type="ECO:0000313" key="9">
    <source>
        <dbReference type="Proteomes" id="UP001626537"/>
    </source>
</evidence>
<evidence type="ECO:0000256" key="2">
    <source>
        <dbReference type="ARBA" id="ARBA00022679"/>
    </source>
</evidence>
<evidence type="ECO:0000256" key="6">
    <source>
        <dbReference type="ARBA" id="ARBA00023316"/>
    </source>
</evidence>
<evidence type="ECO:0000313" key="8">
    <source>
        <dbReference type="EMBL" id="WOJ95044.1"/>
    </source>
</evidence>
<evidence type="ECO:0000256" key="1">
    <source>
        <dbReference type="ARBA" id="ARBA00009943"/>
    </source>
</evidence>
<dbReference type="Proteomes" id="UP001626537">
    <property type="component" value="Chromosome"/>
</dbReference>
<keyword evidence="4" id="KW-0573">Peptidoglycan synthesis</keyword>
<organism evidence="8 9">
    <name type="scientific">Congregibacter variabilis</name>
    <dbReference type="NCBI Taxonomy" id="3081200"/>
    <lineage>
        <taxon>Bacteria</taxon>
        <taxon>Pseudomonadati</taxon>
        <taxon>Pseudomonadota</taxon>
        <taxon>Gammaproteobacteria</taxon>
        <taxon>Cellvibrionales</taxon>
        <taxon>Halieaceae</taxon>
        <taxon>Congregibacter</taxon>
    </lineage>
</organism>
<protein>
    <submittedName>
        <fullName evidence="8">GNAT family N-acetyltransferase</fullName>
        <ecNumber evidence="8">2.3.1.-</ecNumber>
    </submittedName>
</protein>
<dbReference type="PANTHER" id="PTHR36174">
    <property type="entry name" value="LIPID II:GLYCINE GLYCYLTRANSFERASE"/>
    <property type="match status" value="1"/>
</dbReference>
<dbReference type="InterPro" id="IPR016181">
    <property type="entry name" value="Acyl_CoA_acyltransferase"/>
</dbReference>
<evidence type="ECO:0000256" key="4">
    <source>
        <dbReference type="ARBA" id="ARBA00022984"/>
    </source>
</evidence>
<dbReference type="PANTHER" id="PTHR36174:SF1">
    <property type="entry name" value="LIPID II:GLYCINE GLYCYLTRANSFERASE"/>
    <property type="match status" value="1"/>
</dbReference>
<dbReference type="PROSITE" id="PS51191">
    <property type="entry name" value="FEMABX"/>
    <property type="match status" value="1"/>
</dbReference>
<keyword evidence="9" id="KW-1185">Reference proteome</keyword>
<dbReference type="Gene3D" id="3.40.630.30">
    <property type="match status" value="1"/>
</dbReference>